<keyword evidence="2" id="KW-1185">Reference proteome</keyword>
<dbReference type="Proteomes" id="UP001516400">
    <property type="component" value="Unassembled WGS sequence"/>
</dbReference>
<comment type="caution">
    <text evidence="1">The sequence shown here is derived from an EMBL/GenBank/DDBJ whole genome shotgun (WGS) entry which is preliminary data.</text>
</comment>
<dbReference type="EMBL" id="JABFTP020000165">
    <property type="protein sequence ID" value="KAL3284319.1"/>
    <property type="molecule type" value="Genomic_DNA"/>
</dbReference>
<organism evidence="1 2">
    <name type="scientific">Cryptolaemus montrouzieri</name>
    <dbReference type="NCBI Taxonomy" id="559131"/>
    <lineage>
        <taxon>Eukaryota</taxon>
        <taxon>Metazoa</taxon>
        <taxon>Ecdysozoa</taxon>
        <taxon>Arthropoda</taxon>
        <taxon>Hexapoda</taxon>
        <taxon>Insecta</taxon>
        <taxon>Pterygota</taxon>
        <taxon>Neoptera</taxon>
        <taxon>Endopterygota</taxon>
        <taxon>Coleoptera</taxon>
        <taxon>Polyphaga</taxon>
        <taxon>Cucujiformia</taxon>
        <taxon>Coccinelloidea</taxon>
        <taxon>Coccinellidae</taxon>
        <taxon>Scymninae</taxon>
        <taxon>Scymnini</taxon>
        <taxon>Cryptolaemus</taxon>
    </lineage>
</organism>
<gene>
    <name evidence="1" type="ORF">HHI36_018483</name>
</gene>
<protein>
    <submittedName>
        <fullName evidence="1">Uncharacterized protein</fullName>
    </submittedName>
</protein>
<proteinExistence type="predicted"/>
<evidence type="ECO:0000313" key="2">
    <source>
        <dbReference type="Proteomes" id="UP001516400"/>
    </source>
</evidence>
<accession>A0ABD2P0Q9</accession>
<sequence length="85" mass="9424">MCALYAFTIAVVAFKTNFPTFVDQVRNVWKYPYVKLIPDLPKASVISMKAGLELKENLAAGAAGWPYPSVYHPYDTAFAGYPFNG</sequence>
<reference evidence="1 2" key="1">
    <citation type="journal article" date="2021" name="BMC Biol.">
        <title>Horizontally acquired antibacterial genes associated with adaptive radiation of ladybird beetles.</title>
        <authorList>
            <person name="Li H.S."/>
            <person name="Tang X.F."/>
            <person name="Huang Y.H."/>
            <person name="Xu Z.Y."/>
            <person name="Chen M.L."/>
            <person name="Du X.Y."/>
            <person name="Qiu B.Y."/>
            <person name="Chen P.T."/>
            <person name="Zhang W."/>
            <person name="Slipinski A."/>
            <person name="Escalona H.E."/>
            <person name="Waterhouse R.M."/>
            <person name="Zwick A."/>
            <person name="Pang H."/>
        </authorList>
    </citation>
    <scope>NUCLEOTIDE SEQUENCE [LARGE SCALE GENOMIC DNA]</scope>
    <source>
        <strain evidence="1">SYSU2018</strain>
    </source>
</reference>
<dbReference type="AlphaFoldDB" id="A0ABD2P0Q9"/>
<evidence type="ECO:0000313" key="1">
    <source>
        <dbReference type="EMBL" id="KAL3284319.1"/>
    </source>
</evidence>
<name>A0ABD2P0Q9_9CUCU</name>